<organism evidence="1 2">
    <name type="scientific">Stephania cephalantha</name>
    <dbReference type="NCBI Taxonomy" id="152367"/>
    <lineage>
        <taxon>Eukaryota</taxon>
        <taxon>Viridiplantae</taxon>
        <taxon>Streptophyta</taxon>
        <taxon>Embryophyta</taxon>
        <taxon>Tracheophyta</taxon>
        <taxon>Spermatophyta</taxon>
        <taxon>Magnoliopsida</taxon>
        <taxon>Ranunculales</taxon>
        <taxon>Menispermaceae</taxon>
        <taxon>Menispermoideae</taxon>
        <taxon>Cissampelideae</taxon>
        <taxon>Stephania</taxon>
    </lineage>
</organism>
<proteinExistence type="predicted"/>
<comment type="caution">
    <text evidence="1">The sequence shown here is derived from an EMBL/GenBank/DDBJ whole genome shotgun (WGS) entry which is preliminary data.</text>
</comment>
<sequence length="340" mass="36877">MGRMFISTPLSLSTHSHLQQPPLSLSLSFSTDSQSTLFSLSPKSVTQTLKSLHRLPSLRVIVASAGGGAVCRRRRGVAASSSPPLGHRRRFASPRRRACAAAAADRRCSSSALETIAGRVGPLAAMVAALLRRRASATIAASSWALRLSRLLSSQLSSPLLRRRLETIAHGRALSPLVKPRHRVAAVRRCVGNHRCRLAFAPLAISPSMPCRALFVVICVRNHRRLPSPSAAAVHRSSSLFIAARNDLRSQPLYLPLLNELQCVMADSNVGLVDAKLQRRRQELTQTTPNQPVDDEAVYYKVAGVVPKDVCAEDQLQWLIMELEICTSFEAGYGIGGDAS</sequence>
<dbReference type="EMBL" id="JBBNAG010000002">
    <property type="protein sequence ID" value="KAK9157547.1"/>
    <property type="molecule type" value="Genomic_DNA"/>
</dbReference>
<keyword evidence="2" id="KW-1185">Reference proteome</keyword>
<name>A0AAP0KTN6_9MAGN</name>
<evidence type="ECO:0000313" key="2">
    <source>
        <dbReference type="Proteomes" id="UP001419268"/>
    </source>
</evidence>
<accession>A0AAP0KTN6</accession>
<dbReference type="AlphaFoldDB" id="A0AAP0KTN6"/>
<dbReference type="Proteomes" id="UP001419268">
    <property type="component" value="Unassembled WGS sequence"/>
</dbReference>
<reference evidence="1 2" key="1">
    <citation type="submission" date="2024-01" db="EMBL/GenBank/DDBJ databases">
        <title>Genome assemblies of Stephania.</title>
        <authorList>
            <person name="Yang L."/>
        </authorList>
    </citation>
    <scope>NUCLEOTIDE SEQUENCE [LARGE SCALE GENOMIC DNA]</scope>
    <source>
        <strain evidence="1">JXDWG</strain>
        <tissue evidence="1">Leaf</tissue>
    </source>
</reference>
<protein>
    <submittedName>
        <fullName evidence="1">Uncharacterized protein</fullName>
    </submittedName>
</protein>
<gene>
    <name evidence="1" type="ORF">Scep_004121</name>
</gene>
<evidence type="ECO:0000313" key="1">
    <source>
        <dbReference type="EMBL" id="KAK9157547.1"/>
    </source>
</evidence>